<dbReference type="PROSITE" id="PS50082">
    <property type="entry name" value="WD_REPEATS_2"/>
    <property type="match status" value="1"/>
</dbReference>
<comment type="caution">
    <text evidence="4">The sequence shown here is derived from an EMBL/GenBank/DDBJ whole genome shotgun (WGS) entry which is preliminary data.</text>
</comment>
<proteinExistence type="predicted"/>
<feature type="non-terminal residue" evidence="4">
    <location>
        <position position="1"/>
    </location>
</feature>
<dbReference type="EMBL" id="ASPP01044452">
    <property type="protein sequence ID" value="ETN99268.1"/>
    <property type="molecule type" value="Genomic_DNA"/>
</dbReference>
<keyword evidence="5" id="KW-1185">Reference proteome</keyword>
<sequence>GHTNQVWAVEYLPFVNNNNNNGDGTSIINSNIICSGSHDNTIRFWDIRNNKQLHVIKGNENEDIEIRSLTFSPLKNKGNVSRKTDDSVCNVNLCYGSYKGPIRIWG</sequence>
<evidence type="ECO:0000313" key="4">
    <source>
        <dbReference type="EMBL" id="ETN99268.1"/>
    </source>
</evidence>
<dbReference type="Proteomes" id="UP000023152">
    <property type="component" value="Unassembled WGS sequence"/>
</dbReference>
<reference evidence="4 5" key="1">
    <citation type="journal article" date="2013" name="Curr. Biol.">
        <title>The Genome of the Foraminiferan Reticulomyxa filosa.</title>
        <authorList>
            <person name="Glockner G."/>
            <person name="Hulsmann N."/>
            <person name="Schleicher M."/>
            <person name="Noegel A.A."/>
            <person name="Eichinger L."/>
            <person name="Gallinger C."/>
            <person name="Pawlowski J."/>
            <person name="Sierra R."/>
            <person name="Euteneuer U."/>
            <person name="Pillet L."/>
            <person name="Moustafa A."/>
            <person name="Platzer M."/>
            <person name="Groth M."/>
            <person name="Szafranski K."/>
            <person name="Schliwa M."/>
        </authorList>
    </citation>
    <scope>NUCLEOTIDE SEQUENCE [LARGE SCALE GENOMIC DNA]</scope>
</reference>
<evidence type="ECO:0000256" key="2">
    <source>
        <dbReference type="ARBA" id="ARBA00022737"/>
    </source>
</evidence>
<protein>
    <submittedName>
        <fullName evidence="4">Uncharacterized protein</fullName>
    </submittedName>
</protein>
<dbReference type="AlphaFoldDB" id="X6LCJ5"/>
<dbReference type="InterPro" id="IPR019775">
    <property type="entry name" value="WD40_repeat_CS"/>
</dbReference>
<organism evidence="4 5">
    <name type="scientific">Reticulomyxa filosa</name>
    <dbReference type="NCBI Taxonomy" id="46433"/>
    <lineage>
        <taxon>Eukaryota</taxon>
        <taxon>Sar</taxon>
        <taxon>Rhizaria</taxon>
        <taxon>Retaria</taxon>
        <taxon>Foraminifera</taxon>
        <taxon>Monothalamids</taxon>
        <taxon>Reticulomyxidae</taxon>
        <taxon>Reticulomyxa</taxon>
    </lineage>
</organism>
<accession>X6LCJ5</accession>
<feature type="repeat" description="WD" evidence="3">
    <location>
        <begin position="29"/>
        <end position="55"/>
    </location>
</feature>
<gene>
    <name evidence="4" type="ORF">RFI_38213</name>
</gene>
<evidence type="ECO:0000256" key="3">
    <source>
        <dbReference type="PROSITE-ProRule" id="PRU00221"/>
    </source>
</evidence>
<dbReference type="Pfam" id="PF00400">
    <property type="entry name" value="WD40"/>
    <property type="match status" value="1"/>
</dbReference>
<dbReference type="InterPro" id="IPR001680">
    <property type="entry name" value="WD40_rpt"/>
</dbReference>
<dbReference type="SUPFAM" id="SSF50978">
    <property type="entry name" value="WD40 repeat-like"/>
    <property type="match status" value="1"/>
</dbReference>
<dbReference type="PROSITE" id="PS00678">
    <property type="entry name" value="WD_REPEATS_1"/>
    <property type="match status" value="1"/>
</dbReference>
<evidence type="ECO:0000256" key="1">
    <source>
        <dbReference type="ARBA" id="ARBA00022574"/>
    </source>
</evidence>
<keyword evidence="2" id="KW-0677">Repeat</keyword>
<keyword evidence="1 3" id="KW-0853">WD repeat</keyword>
<dbReference type="InterPro" id="IPR036322">
    <property type="entry name" value="WD40_repeat_dom_sf"/>
</dbReference>
<evidence type="ECO:0000313" key="5">
    <source>
        <dbReference type="Proteomes" id="UP000023152"/>
    </source>
</evidence>
<dbReference type="Gene3D" id="2.130.10.10">
    <property type="entry name" value="YVTN repeat-like/Quinoprotein amine dehydrogenase"/>
    <property type="match status" value="1"/>
</dbReference>
<name>X6LCJ5_RETFI</name>
<dbReference type="InterPro" id="IPR015943">
    <property type="entry name" value="WD40/YVTN_repeat-like_dom_sf"/>
</dbReference>